<dbReference type="SUPFAM" id="SSF52980">
    <property type="entry name" value="Restriction endonuclease-like"/>
    <property type="match status" value="1"/>
</dbReference>
<dbReference type="InterPro" id="IPR011335">
    <property type="entry name" value="Restrct_endonuc-II-like"/>
</dbReference>
<proteinExistence type="predicted"/>
<dbReference type="Pfam" id="PF04480">
    <property type="entry name" value="DUF559"/>
    <property type="match status" value="1"/>
</dbReference>
<organism evidence="3 4">
    <name type="scientific">Mycobacterium yunnanensis</name>
    <dbReference type="NCBI Taxonomy" id="368477"/>
    <lineage>
        <taxon>Bacteria</taxon>
        <taxon>Bacillati</taxon>
        <taxon>Actinomycetota</taxon>
        <taxon>Actinomycetes</taxon>
        <taxon>Mycobacteriales</taxon>
        <taxon>Mycobacteriaceae</taxon>
        <taxon>Mycobacterium</taxon>
    </lineage>
</organism>
<accession>A0A9X2YKM4</accession>
<name>A0A9X2YKM4_9MYCO</name>
<sequence length="279" mass="30963">MARFEHVIAANGGVVSTGQLREAGWSRGRIATLHAQGWRQVRRGWYANRSADPQVVRAVSAGGVLGCVSTLRLHRVWVPDNSTHIRYSERARRSRPGVRSCHPYRRDPPTSQAVDPVDIAVASAANCLAAEDVIVVLDSMLNKRMLDMADVRTILAGSRFAHLDLGERCDGASQSGTETMVRLRLRARGIQLRTQVDIAGVGRVDLLVGDRLIIEADSREHHLSSYQADRTRDRVATGLGYLVIRLTYEDVVHRWDVVIDDILSVVRRRAHRGPIAKSS</sequence>
<reference evidence="3" key="1">
    <citation type="submission" date="2020-07" db="EMBL/GenBank/DDBJ databases">
        <authorList>
            <person name="Pettersson B.M.F."/>
            <person name="Behra P.R.K."/>
            <person name="Ramesh M."/>
            <person name="Das S."/>
            <person name="Dasgupta S."/>
            <person name="Kirsebom L.A."/>
        </authorList>
    </citation>
    <scope>NUCLEOTIDE SEQUENCE</scope>
    <source>
        <strain evidence="3">DSM 44838</strain>
    </source>
</reference>
<feature type="domain" description="DUF559" evidence="2">
    <location>
        <begin position="188"/>
        <end position="266"/>
    </location>
</feature>
<gene>
    <name evidence="3" type="ORF">H7K45_11435</name>
</gene>
<reference evidence="3" key="2">
    <citation type="journal article" date="2022" name="BMC Genomics">
        <title>Comparative genome analysis of mycobacteria focusing on tRNA and non-coding RNA.</title>
        <authorList>
            <person name="Behra P.R.K."/>
            <person name="Pettersson B.M.F."/>
            <person name="Ramesh M."/>
            <person name="Das S."/>
            <person name="Dasgupta S."/>
            <person name="Kirsebom L.A."/>
        </authorList>
    </citation>
    <scope>NUCLEOTIDE SEQUENCE</scope>
    <source>
        <strain evidence="3">DSM 44838</strain>
    </source>
</reference>
<evidence type="ECO:0000313" key="4">
    <source>
        <dbReference type="Proteomes" id="UP001141629"/>
    </source>
</evidence>
<evidence type="ECO:0000256" key="1">
    <source>
        <dbReference type="SAM" id="MobiDB-lite"/>
    </source>
</evidence>
<dbReference type="Proteomes" id="UP001141629">
    <property type="component" value="Unassembled WGS sequence"/>
</dbReference>
<feature type="region of interest" description="Disordered" evidence="1">
    <location>
        <begin position="88"/>
        <end position="112"/>
    </location>
</feature>
<protein>
    <submittedName>
        <fullName evidence="3">Type IV toxin-antitoxin system AbiEi family antitoxin domain-containing protein</fullName>
    </submittedName>
</protein>
<dbReference type="RefSeq" id="WP_263995934.1">
    <property type="nucleotide sequence ID" value="NZ_JACKVK010000008.1"/>
</dbReference>
<evidence type="ECO:0000259" key="2">
    <source>
        <dbReference type="Pfam" id="PF04480"/>
    </source>
</evidence>
<dbReference type="Gene3D" id="3.40.960.10">
    <property type="entry name" value="VSR Endonuclease"/>
    <property type="match status" value="1"/>
</dbReference>
<dbReference type="AlphaFoldDB" id="A0A9X2YKM4"/>
<comment type="caution">
    <text evidence="3">The sequence shown here is derived from an EMBL/GenBank/DDBJ whole genome shotgun (WGS) entry which is preliminary data.</text>
</comment>
<dbReference type="InterPro" id="IPR007569">
    <property type="entry name" value="DUF559"/>
</dbReference>
<keyword evidence="4" id="KW-1185">Reference proteome</keyword>
<evidence type="ECO:0000313" key="3">
    <source>
        <dbReference type="EMBL" id="MCV7421153.1"/>
    </source>
</evidence>
<dbReference type="EMBL" id="JACKVK010000008">
    <property type="protein sequence ID" value="MCV7421153.1"/>
    <property type="molecule type" value="Genomic_DNA"/>
</dbReference>